<name>A0A0G1PS51_9BACT</name>
<evidence type="ECO:0000313" key="2">
    <source>
        <dbReference type="Proteomes" id="UP000033999"/>
    </source>
</evidence>
<dbReference type="Gene3D" id="6.20.20.10">
    <property type="match status" value="1"/>
</dbReference>
<comment type="caution">
    <text evidence="1">The sequence shown here is derived from an EMBL/GenBank/DDBJ whole genome shotgun (WGS) entry which is preliminary data.</text>
</comment>
<protein>
    <recommendedName>
        <fullName evidence="3">Chaperone protein DnaJ</fullName>
    </recommendedName>
</protein>
<gene>
    <name evidence="1" type="ORF">UX10_C0001G0057</name>
</gene>
<dbReference type="Proteomes" id="UP000033999">
    <property type="component" value="Unassembled WGS sequence"/>
</dbReference>
<evidence type="ECO:0000313" key="1">
    <source>
        <dbReference type="EMBL" id="KKU08298.1"/>
    </source>
</evidence>
<dbReference type="AlphaFoldDB" id="A0A0G1PS51"/>
<dbReference type="EMBL" id="LCKX01000001">
    <property type="protein sequence ID" value="KKU08298.1"/>
    <property type="molecule type" value="Genomic_DNA"/>
</dbReference>
<proteinExistence type="predicted"/>
<dbReference type="InterPro" id="IPR036410">
    <property type="entry name" value="HSP_DnaJ_Cys-rich_dom_sf"/>
</dbReference>
<organism evidence="1 2">
    <name type="scientific">Candidatus Magasanikbacteria bacterium GW2011_GWA2_45_39</name>
    <dbReference type="NCBI Taxonomy" id="1619041"/>
    <lineage>
        <taxon>Bacteria</taxon>
        <taxon>Candidatus Magasanikiibacteriota</taxon>
    </lineage>
</organism>
<accession>A0A0G1PS51</accession>
<reference evidence="1 2" key="1">
    <citation type="journal article" date="2015" name="Nature">
        <title>rRNA introns, odd ribosomes, and small enigmatic genomes across a large radiation of phyla.</title>
        <authorList>
            <person name="Brown C.T."/>
            <person name="Hug L.A."/>
            <person name="Thomas B.C."/>
            <person name="Sharon I."/>
            <person name="Castelle C.J."/>
            <person name="Singh A."/>
            <person name="Wilkins M.J."/>
            <person name="Williams K.H."/>
            <person name="Banfield J.F."/>
        </authorList>
    </citation>
    <scope>NUCLEOTIDE SEQUENCE [LARGE SCALE GENOMIC DNA]</scope>
</reference>
<sequence>MGSGIFCYECFRKVGAVDAMPDGTAQCQLCAGSGEIIKRATTVPCLKCKGRGQVTKYLCSACWSLRIETKEDLGDFLTGTNRISMSDAVECSQGWKVDVDGCESKYVTARATDRKESPCFSCKAGKALRARMAREIEG</sequence>
<evidence type="ECO:0008006" key="3">
    <source>
        <dbReference type="Google" id="ProtNLM"/>
    </source>
</evidence>
<dbReference type="SUPFAM" id="SSF57938">
    <property type="entry name" value="DnaJ/Hsp40 cysteine-rich domain"/>
    <property type="match status" value="1"/>
</dbReference>